<protein>
    <submittedName>
        <fullName evidence="1">Uncharacterized protein</fullName>
    </submittedName>
</protein>
<accession>L7TN76</accession>
<proteinExistence type="predicted"/>
<dbReference type="Proteomes" id="UP000011138">
    <property type="component" value="Segment"/>
</dbReference>
<gene>
    <name evidence="1" type="primary">43</name>
    <name evidence="1" type="ORF">HSTV2_43</name>
</gene>
<sequence>MLFKTDDAAGQQWDVLIEVDILPFLPCCVHPTDETFDYEERLRWSRLIAAWPEGETHADAIEF</sequence>
<keyword evidence="2" id="KW-1185">Reference proteome</keyword>
<organism evidence="1 2">
    <name type="scientific">Halorubrum sodomense tailed virus 2</name>
    <dbReference type="NCBI Taxonomy" id="1262527"/>
    <lineage>
        <taxon>Viruses</taxon>
        <taxon>Duplodnaviria</taxon>
        <taxon>Heunggongvirae</taxon>
        <taxon>Uroviricota</taxon>
        <taxon>Caudoviricetes</taxon>
        <taxon>Thumleimavirales</taxon>
        <taxon>Hafunaviridae</taxon>
        <taxon>Mincapvirus</taxon>
        <taxon>Mincapvirus eilatense</taxon>
        <taxon>Mincapvirus HSTV2</taxon>
    </lineage>
</organism>
<evidence type="ECO:0000313" key="1">
    <source>
        <dbReference type="EMBL" id="AGC34312.1"/>
    </source>
</evidence>
<dbReference type="KEGG" id="vg:14477181"/>
<evidence type="ECO:0000313" key="2">
    <source>
        <dbReference type="Proteomes" id="UP000011138"/>
    </source>
</evidence>
<dbReference type="OrthoDB" id="35753at10239"/>
<name>L7TN76_9CAUD</name>
<dbReference type="RefSeq" id="YP_007379122.1">
    <property type="nucleotide sequence ID" value="NC_020159.1"/>
</dbReference>
<dbReference type="EMBL" id="KC117376">
    <property type="protein sequence ID" value="AGC34312.1"/>
    <property type="molecule type" value="Genomic_DNA"/>
</dbReference>
<reference evidence="1 2" key="1">
    <citation type="journal article" date="2013" name="J. Virol.">
        <title>Insights into head-tailed viruses infecting extremely halophilic archaea.</title>
        <authorList>
            <person name="Pietila M.K."/>
            <person name="Laurinmaki P."/>
            <person name="Russell D.A."/>
            <person name="Ko C.C."/>
            <person name="Jacobs-Sera D."/>
            <person name="Butcher S.J."/>
            <person name="Bamford D.H."/>
            <person name="Hendrix R.W."/>
        </authorList>
    </citation>
    <scope>NUCLEOTIDE SEQUENCE [LARGE SCALE GENOMIC DNA]</scope>
</reference>
<dbReference type="GeneID" id="14477181"/>